<evidence type="ECO:0000313" key="2">
    <source>
        <dbReference type="Proteomes" id="UP000077255"/>
    </source>
</evidence>
<evidence type="ECO:0000313" key="1">
    <source>
        <dbReference type="EMBL" id="AND70943.1"/>
    </source>
</evidence>
<dbReference type="PATRIC" id="fig|445710.3.peg.3489"/>
<keyword evidence="2" id="KW-1185">Reference proteome</keyword>
<dbReference type="RefSeq" id="WP_063673912.1">
    <property type="nucleotide sequence ID" value="NZ_CP014841.1"/>
</dbReference>
<dbReference type="Proteomes" id="UP000077255">
    <property type="component" value="Chromosome"/>
</dbReference>
<dbReference type="AlphaFoldDB" id="A0A160N4G9"/>
<accession>A0A160N4G9</accession>
<dbReference type="OrthoDB" id="176279at2"/>
<proteinExistence type="predicted"/>
<dbReference type="EMBL" id="CP014841">
    <property type="protein sequence ID" value="AND70943.1"/>
    <property type="molecule type" value="Genomic_DNA"/>
</dbReference>
<sequence length="235" mass="25463">MNPRIPGGHILFAFVACMAAMILPARSQDARDGDAIRAMQARWHLPDNDLRSMPDDGRGQGMFGSGELPAGPLPRRIGMANAILHDAYCHASEILVGRALGHRGFTTPSYGAVLTRTTFAVQEWLKPGAGRPPGSTVQVWRIGGSVQIQGHRLSYAYAGQRPYLPGHDYLLFLRALVPVDGLDFEGDEADTIAMRQGVIIRADAFRTGIRAPMSVQALRARIDSLLDIAPCVRPG</sequence>
<gene>
    <name evidence="1" type="ORF">ATSB10_34890</name>
</gene>
<reference evidence="1 2" key="1">
    <citation type="submission" date="2016-02" db="EMBL/GenBank/DDBJ databases">
        <title>Complete genome sequencing and analysis of ATSB10, Dyella thiooxydans isolated from rhizosphere soil of sunflower (Helianthus annuus L.).</title>
        <authorList>
            <person name="Lee Y."/>
            <person name="Hwangbo K."/>
            <person name="Chung H."/>
            <person name="Yoo J."/>
            <person name="Kim K.Y."/>
            <person name="Sa T.M."/>
            <person name="Um Y."/>
            <person name="Madhaiyan M."/>
        </authorList>
    </citation>
    <scope>NUCLEOTIDE SEQUENCE [LARGE SCALE GENOMIC DNA]</scope>
    <source>
        <strain evidence="1 2">ATSB10</strain>
    </source>
</reference>
<dbReference type="PROSITE" id="PS51257">
    <property type="entry name" value="PROKAR_LIPOPROTEIN"/>
    <property type="match status" value="1"/>
</dbReference>
<dbReference type="STRING" id="445710.ATSB10_34890"/>
<dbReference type="KEGG" id="dtx:ATSB10_34890"/>
<protein>
    <submittedName>
        <fullName evidence="1">Uncharacterized protein</fullName>
    </submittedName>
</protein>
<organism evidence="1 2">
    <name type="scientific">Dyella thiooxydans</name>
    <dbReference type="NCBI Taxonomy" id="445710"/>
    <lineage>
        <taxon>Bacteria</taxon>
        <taxon>Pseudomonadati</taxon>
        <taxon>Pseudomonadota</taxon>
        <taxon>Gammaproteobacteria</taxon>
        <taxon>Lysobacterales</taxon>
        <taxon>Rhodanobacteraceae</taxon>
        <taxon>Dyella</taxon>
    </lineage>
</organism>
<name>A0A160N4G9_9GAMM</name>